<dbReference type="GO" id="GO:0051865">
    <property type="term" value="P:protein autoubiquitination"/>
    <property type="evidence" value="ECO:0007669"/>
    <property type="project" value="TreeGrafter"/>
</dbReference>
<feature type="region of interest" description="Disordered" evidence="1">
    <location>
        <begin position="1"/>
        <end position="41"/>
    </location>
</feature>
<feature type="compositionally biased region" description="Low complexity" evidence="1">
    <location>
        <begin position="24"/>
        <end position="41"/>
    </location>
</feature>
<sequence length="606" mass="66294">MDGHDRRGGPDLEPHQTPGDPSLGSASPSTTAMAAASSPLAAGDSAHRRQWRYTWETLAHLPLLRLYLSHPALSAAAPSGLRADLRLDADLLLLSFFLTSDPVSLRVPVPRVLVDPSVPPECRAAGDHLEVRLTLVLPVDHPVVAAAFPGAGPPAPLSLRDDLKSLSSGDVHLYCKTCSARLTKQPLRDVVEMPSLNWEDVADNWFGGCCTSFGGASEKLISHYINAYGRLQRTTLLDATSIIIEKDYLETDIVSRVDISVPSVDFVALEEAMFNVTLQSDHTAEKIKLNNSEEEVCHEKKIGSNHLRPPVLLEEGPCIDNTEKNGGTPWTDQCGTIQLNNGGDVNSEKSTSDCFIENMEQTSQEADSNLVDPCSCCGDSGDSGKAGLENQRDYKLTKSISLGSSFIIKESNLVKDVNWVELLCSHCSSSLGSYPSQYSDAPSDGRVRLFKCYTSSDLPVGGPHDVFRGHTLEKLFVNLLLEIAEDEISFRTVVRDLKTKRPMLQIVLLSSKAWMFSGYCCENEMDGSHVTAHLQPTVKLLYSNCSSASETDLRTVEEWSSKYRAEQLYMMVGQINELTECLSSAKDEFPLSCSSLEGMCLSSLER</sequence>
<keyword evidence="3" id="KW-1185">Reference proteome</keyword>
<dbReference type="GO" id="GO:0061630">
    <property type="term" value="F:ubiquitin protein ligase activity"/>
    <property type="evidence" value="ECO:0007669"/>
    <property type="project" value="TreeGrafter"/>
</dbReference>
<evidence type="ECO:0000313" key="2">
    <source>
        <dbReference type="EMBL" id="VAI54714.1"/>
    </source>
</evidence>
<organism evidence="2 3">
    <name type="scientific">Triticum turgidum subsp. durum</name>
    <name type="common">Durum wheat</name>
    <name type="synonym">Triticum durum</name>
    <dbReference type="NCBI Taxonomy" id="4567"/>
    <lineage>
        <taxon>Eukaryota</taxon>
        <taxon>Viridiplantae</taxon>
        <taxon>Streptophyta</taxon>
        <taxon>Embryophyta</taxon>
        <taxon>Tracheophyta</taxon>
        <taxon>Spermatophyta</taxon>
        <taxon>Magnoliopsida</taxon>
        <taxon>Liliopsida</taxon>
        <taxon>Poales</taxon>
        <taxon>Poaceae</taxon>
        <taxon>BOP clade</taxon>
        <taxon>Pooideae</taxon>
        <taxon>Triticodae</taxon>
        <taxon>Triticeae</taxon>
        <taxon>Triticinae</taxon>
        <taxon>Triticum</taxon>
    </lineage>
</organism>
<dbReference type="Pfam" id="PF09814">
    <property type="entry name" value="HECT_2"/>
    <property type="match status" value="1"/>
</dbReference>
<evidence type="ECO:0008006" key="4">
    <source>
        <dbReference type="Google" id="ProtNLM"/>
    </source>
</evidence>
<dbReference type="OMA" id="FEWVELF"/>
<dbReference type="EMBL" id="LT934122">
    <property type="protein sequence ID" value="VAI54714.1"/>
    <property type="molecule type" value="Genomic_DNA"/>
</dbReference>
<protein>
    <recommendedName>
        <fullName evidence="4">Ubiquitin-conjugating enzyme E2C-binding protein</fullName>
    </recommendedName>
</protein>
<dbReference type="GO" id="GO:0006513">
    <property type="term" value="P:protein monoubiquitination"/>
    <property type="evidence" value="ECO:0007669"/>
    <property type="project" value="TreeGrafter"/>
</dbReference>
<dbReference type="GO" id="GO:0000151">
    <property type="term" value="C:ubiquitin ligase complex"/>
    <property type="evidence" value="ECO:0007669"/>
    <property type="project" value="TreeGrafter"/>
</dbReference>
<feature type="compositionally biased region" description="Basic and acidic residues" evidence="1">
    <location>
        <begin position="1"/>
        <end position="14"/>
    </location>
</feature>
<dbReference type="GO" id="GO:0031624">
    <property type="term" value="F:ubiquitin conjugating enzyme binding"/>
    <property type="evidence" value="ECO:0007669"/>
    <property type="project" value="TreeGrafter"/>
</dbReference>
<gene>
    <name evidence="2" type="ORF">TRITD_6Bv1G039100</name>
</gene>
<reference evidence="2 3" key="1">
    <citation type="submission" date="2017-09" db="EMBL/GenBank/DDBJ databases">
        <authorList>
            <consortium name="International Durum Wheat Genome Sequencing Consortium (IDWGSC)"/>
            <person name="Milanesi L."/>
        </authorList>
    </citation>
    <scope>NUCLEOTIDE SEQUENCE [LARGE SCALE GENOMIC DNA]</scope>
    <source>
        <strain evidence="3">cv. Svevo</strain>
    </source>
</reference>
<dbReference type="GO" id="GO:0043161">
    <property type="term" value="P:proteasome-mediated ubiquitin-dependent protein catabolic process"/>
    <property type="evidence" value="ECO:0007669"/>
    <property type="project" value="TreeGrafter"/>
</dbReference>
<dbReference type="PANTHER" id="PTHR31531">
    <property type="entry name" value="E3 UBIQUITIN-PROTEIN LIGASE E3D FAMILY MEMBER"/>
    <property type="match status" value="1"/>
</dbReference>
<dbReference type="Gramene" id="TRITD6Bv1G039100.3">
    <property type="protein sequence ID" value="TRITD6Bv1G039100.3"/>
    <property type="gene ID" value="TRITD6Bv1G039100"/>
</dbReference>
<accession>A0A9R0YGU0</accession>
<dbReference type="GO" id="GO:0005634">
    <property type="term" value="C:nucleus"/>
    <property type="evidence" value="ECO:0007669"/>
    <property type="project" value="TreeGrafter"/>
</dbReference>
<dbReference type="GO" id="GO:0030332">
    <property type="term" value="F:cyclin binding"/>
    <property type="evidence" value="ECO:0007669"/>
    <property type="project" value="TreeGrafter"/>
</dbReference>
<dbReference type="InterPro" id="IPR019193">
    <property type="entry name" value="UBQ-conj_enz_E2-bd_prot"/>
</dbReference>
<dbReference type="GO" id="GO:0000209">
    <property type="term" value="P:protein polyubiquitination"/>
    <property type="evidence" value="ECO:0007669"/>
    <property type="project" value="TreeGrafter"/>
</dbReference>
<proteinExistence type="predicted"/>
<evidence type="ECO:0000256" key="1">
    <source>
        <dbReference type="SAM" id="MobiDB-lite"/>
    </source>
</evidence>
<dbReference type="Proteomes" id="UP000324705">
    <property type="component" value="Chromosome 6B"/>
</dbReference>
<dbReference type="PANTHER" id="PTHR31531:SF2">
    <property type="entry name" value="E3 UBIQUITIN-PROTEIN LIGASE E3D"/>
    <property type="match status" value="1"/>
</dbReference>
<dbReference type="AlphaFoldDB" id="A0A9R0YGU0"/>
<evidence type="ECO:0000313" key="3">
    <source>
        <dbReference type="Proteomes" id="UP000324705"/>
    </source>
</evidence>
<dbReference type="GO" id="GO:0005829">
    <property type="term" value="C:cytosol"/>
    <property type="evidence" value="ECO:0007669"/>
    <property type="project" value="TreeGrafter"/>
</dbReference>
<name>A0A9R0YGU0_TRITD</name>